<dbReference type="InterPro" id="IPR036514">
    <property type="entry name" value="SGNH_hydro_sf"/>
</dbReference>
<dbReference type="SUPFAM" id="SSF52266">
    <property type="entry name" value="SGNH hydrolase"/>
    <property type="match status" value="1"/>
</dbReference>
<proteinExistence type="predicted"/>
<evidence type="ECO:0000313" key="2">
    <source>
        <dbReference type="EMBL" id="CAE4594234.1"/>
    </source>
</evidence>
<dbReference type="AlphaFoldDB" id="A0A7S4QWW8"/>
<dbReference type="EMBL" id="HBNR01037420">
    <property type="protein sequence ID" value="CAE4594234.1"/>
    <property type="molecule type" value="Transcribed_RNA"/>
</dbReference>
<feature type="region of interest" description="Disordered" evidence="1">
    <location>
        <begin position="607"/>
        <end position="634"/>
    </location>
</feature>
<gene>
    <name evidence="2" type="ORF">AMON00008_LOCUS25804</name>
</gene>
<organism evidence="2">
    <name type="scientific">Alexandrium monilatum</name>
    <dbReference type="NCBI Taxonomy" id="311494"/>
    <lineage>
        <taxon>Eukaryota</taxon>
        <taxon>Sar</taxon>
        <taxon>Alveolata</taxon>
        <taxon>Dinophyceae</taxon>
        <taxon>Gonyaulacales</taxon>
        <taxon>Pyrocystaceae</taxon>
        <taxon>Alexandrium</taxon>
    </lineage>
</organism>
<accession>A0A7S4QWW8</accession>
<protein>
    <recommendedName>
        <fullName evidence="3">SGNH hydrolase-type esterase domain-containing protein</fullName>
    </recommendedName>
</protein>
<reference evidence="2" key="1">
    <citation type="submission" date="2021-01" db="EMBL/GenBank/DDBJ databases">
        <authorList>
            <person name="Corre E."/>
            <person name="Pelletier E."/>
            <person name="Niang G."/>
            <person name="Scheremetjew M."/>
            <person name="Finn R."/>
            <person name="Kale V."/>
            <person name="Holt S."/>
            <person name="Cochrane G."/>
            <person name="Meng A."/>
            <person name="Brown T."/>
            <person name="Cohen L."/>
        </authorList>
    </citation>
    <scope>NUCLEOTIDE SEQUENCE</scope>
    <source>
        <strain evidence="2">CCMP3105</strain>
    </source>
</reference>
<name>A0A7S4QWW8_9DINO</name>
<evidence type="ECO:0008006" key="3">
    <source>
        <dbReference type="Google" id="ProtNLM"/>
    </source>
</evidence>
<evidence type="ECO:0000256" key="1">
    <source>
        <dbReference type="SAM" id="MobiDB-lite"/>
    </source>
</evidence>
<dbReference type="Gene3D" id="3.40.50.1110">
    <property type="entry name" value="SGNH hydrolase"/>
    <property type="match status" value="1"/>
</dbReference>
<sequence length="634" mass="67494">MAQVIVLLVPVAQPTTEPESAWRQMLNSMAGPSLDNLRGRWQHSLVELGLLTVVHDIAFLDRGTSLRLVPTLGKDGGLITAGEWVVVPALSSPDRIIWAKAGPDFKIPDFLKEGAAKDLSMRLASLQSYDMCAWSRIASDTKFMLDRWSGGPQPFFEGPESVALFAVPPPAATPTGVRPQRILVYGDSLTFGWPAGDPYSRTMVDALGRDGVFTEVVGCGLGSVRASTMAGALTSKDIREGSGLRGEGLERLARTRGPFDLVIIMAGTVDVVKGESGTEALRLHEACHRLGLKTAALAVPPTWHDNPGAFTAFDLQKLQVMYNVSPETISSRRDVLNAKLREMATCPSSSSRAGCVLFVDTARLVPCCPENVRCWDKKDWLHLTPAGSKELGTGIAKRLLPLLRASAAGGGSLLAGGDAGPAAVCPARAPQAGTQSAPPAVPRNLVPRDPVLKSILRFARPDWTNQQILVVMDKLSQANVNSRAALLGALRGDGGRDLNDMLRSAGHKAFSAGTLQLLRDQFAVSGIGIKEEIVTYFKVVRDAVVVHRTPFTSSKVIGTRRRGEVLTTVAETYEGWLRLREEPGWVLRDMHGEDGLGAPLELLDGPVASAPELPNAPGHPPPAAGAGAGADTGG</sequence>